<evidence type="ECO:0000313" key="8">
    <source>
        <dbReference type="EMBL" id="ADY50652.1"/>
    </source>
</evidence>
<keyword evidence="5" id="KW-0812">Transmembrane</keyword>
<feature type="domain" description="RNA polymerase sigma factor 70 region 4 type 2" evidence="7">
    <location>
        <begin position="122"/>
        <end position="172"/>
    </location>
</feature>
<keyword evidence="5" id="KW-1133">Transmembrane helix</keyword>
<evidence type="ECO:0000256" key="1">
    <source>
        <dbReference type="ARBA" id="ARBA00010641"/>
    </source>
</evidence>
<evidence type="ECO:0000256" key="5">
    <source>
        <dbReference type="SAM" id="Phobius"/>
    </source>
</evidence>
<protein>
    <submittedName>
        <fullName evidence="8">RNA polymerase, sigma-24 subunit, ECF subfamily</fullName>
    </submittedName>
</protein>
<dbReference type="SUPFAM" id="SSF88946">
    <property type="entry name" value="Sigma2 domain of RNA polymerase sigma factors"/>
    <property type="match status" value="1"/>
</dbReference>
<dbReference type="GO" id="GO:0003677">
    <property type="term" value="F:DNA binding"/>
    <property type="evidence" value="ECO:0007669"/>
    <property type="project" value="InterPro"/>
</dbReference>
<reference evidence="8 9" key="1">
    <citation type="journal article" date="2011" name="Stand. Genomic Sci.">
        <title>Complete genome sequence of the gliding, heparinolytic Pedobacter saltans type strain (113).</title>
        <authorList>
            <person name="Liolios K."/>
            <person name="Sikorski J."/>
            <person name="Lu M."/>
            <person name="Nolan M."/>
            <person name="Lapidus A."/>
            <person name="Lucas S."/>
            <person name="Hammon N."/>
            <person name="Deshpande S."/>
            <person name="Cheng J.F."/>
            <person name="Tapia R."/>
            <person name="Han C."/>
            <person name="Goodwin L."/>
            <person name="Pitluck S."/>
            <person name="Huntemann M."/>
            <person name="Ivanova N."/>
            <person name="Pagani I."/>
            <person name="Mavromatis K."/>
            <person name="Ovchinikova G."/>
            <person name="Pati A."/>
            <person name="Chen A."/>
            <person name="Palaniappan K."/>
            <person name="Land M."/>
            <person name="Hauser L."/>
            <person name="Brambilla E.M."/>
            <person name="Kotsyurbenko O."/>
            <person name="Rohde M."/>
            <person name="Tindall B.J."/>
            <person name="Abt B."/>
            <person name="Goker M."/>
            <person name="Detter J.C."/>
            <person name="Woyke T."/>
            <person name="Bristow J."/>
            <person name="Eisen J.A."/>
            <person name="Markowitz V."/>
            <person name="Hugenholtz P."/>
            <person name="Klenk H.P."/>
            <person name="Kyrpides N.C."/>
        </authorList>
    </citation>
    <scope>NUCLEOTIDE SEQUENCE [LARGE SCALE GENOMIC DNA]</scope>
    <source>
        <strain evidence="9">ATCC 51119 / DSM 12145 / JCM 21818 / LMG 10337 / NBRC 100064 / NCIMB 13643</strain>
    </source>
</reference>
<reference evidence="9" key="2">
    <citation type="submission" date="2011-02" db="EMBL/GenBank/DDBJ databases">
        <title>The complete genome of Pedobacter saltans DSM 12145.</title>
        <authorList>
            <consortium name="US DOE Joint Genome Institute (JGI-PGF)"/>
            <person name="Lucas S."/>
            <person name="Copeland A."/>
            <person name="Lapidus A."/>
            <person name="Bruce D."/>
            <person name="Goodwin L."/>
            <person name="Pitluck S."/>
            <person name="Kyrpides N."/>
            <person name="Mavromatis K."/>
            <person name="Pagani I."/>
            <person name="Ivanova N."/>
            <person name="Ovchinnikova G."/>
            <person name="Lu M."/>
            <person name="Detter J.C."/>
            <person name="Han C."/>
            <person name="Land M."/>
            <person name="Hauser L."/>
            <person name="Markowitz V."/>
            <person name="Cheng J.-F."/>
            <person name="Hugenholtz P."/>
            <person name="Woyke T."/>
            <person name="Wu D."/>
            <person name="Tindall B."/>
            <person name="Pomrenke H.G."/>
            <person name="Brambilla E."/>
            <person name="Klenk H.-P."/>
            <person name="Eisen J.A."/>
        </authorList>
    </citation>
    <scope>NUCLEOTIDE SEQUENCE [LARGE SCALE GENOMIC DNA]</scope>
    <source>
        <strain evidence="9">ATCC 51119 / DSM 12145 / JCM 21818 / LMG 10337 / NBRC 100064 / NCIMB 13643</strain>
    </source>
</reference>
<dbReference type="InterPro" id="IPR013249">
    <property type="entry name" value="RNA_pol_sigma70_r4_t2"/>
</dbReference>
<keyword evidence="9" id="KW-1185">Reference proteome</keyword>
<keyword evidence="5" id="KW-0472">Membrane</keyword>
<evidence type="ECO:0000256" key="4">
    <source>
        <dbReference type="ARBA" id="ARBA00023163"/>
    </source>
</evidence>
<name>F0SC67_PSESL</name>
<dbReference type="HOGENOM" id="CLU_047691_4_3_10"/>
<feature type="transmembrane region" description="Helical" evidence="5">
    <location>
        <begin position="173"/>
        <end position="190"/>
    </location>
</feature>
<dbReference type="NCBIfam" id="TIGR02985">
    <property type="entry name" value="Sig70_bacteroi1"/>
    <property type="match status" value="1"/>
</dbReference>
<evidence type="ECO:0000256" key="2">
    <source>
        <dbReference type="ARBA" id="ARBA00023015"/>
    </source>
</evidence>
<dbReference type="OrthoDB" id="656273at2"/>
<dbReference type="Pfam" id="PF04542">
    <property type="entry name" value="Sigma70_r2"/>
    <property type="match status" value="1"/>
</dbReference>
<organism evidence="8 9">
    <name type="scientific">Pseudopedobacter saltans (strain ATCC 51119 / DSM 12145 / JCM 21818 / CCUG 39354 / LMG 10337 / NBRC 100064 / NCIMB 13643)</name>
    <name type="common">Pedobacter saltans</name>
    <dbReference type="NCBI Taxonomy" id="762903"/>
    <lineage>
        <taxon>Bacteria</taxon>
        <taxon>Pseudomonadati</taxon>
        <taxon>Bacteroidota</taxon>
        <taxon>Sphingobacteriia</taxon>
        <taxon>Sphingobacteriales</taxon>
        <taxon>Sphingobacteriaceae</taxon>
        <taxon>Pseudopedobacter</taxon>
    </lineage>
</organism>
<dbReference type="RefSeq" id="WP_013631155.1">
    <property type="nucleotide sequence ID" value="NC_015177.1"/>
</dbReference>
<dbReference type="SUPFAM" id="SSF88659">
    <property type="entry name" value="Sigma3 and sigma4 domains of RNA polymerase sigma factors"/>
    <property type="match status" value="1"/>
</dbReference>
<keyword evidence="4" id="KW-0804">Transcription</keyword>
<dbReference type="PANTHER" id="PTHR43133">
    <property type="entry name" value="RNA POLYMERASE ECF-TYPE SIGMA FACTO"/>
    <property type="match status" value="1"/>
</dbReference>
<dbReference type="Proteomes" id="UP000000310">
    <property type="component" value="Chromosome"/>
</dbReference>
<dbReference type="Pfam" id="PF08281">
    <property type="entry name" value="Sigma70_r4_2"/>
    <property type="match status" value="1"/>
</dbReference>
<dbReference type="InterPro" id="IPR014284">
    <property type="entry name" value="RNA_pol_sigma-70_dom"/>
</dbReference>
<dbReference type="InterPro" id="IPR036388">
    <property type="entry name" value="WH-like_DNA-bd_sf"/>
</dbReference>
<dbReference type="KEGG" id="psn:Pedsa_0064"/>
<evidence type="ECO:0000259" key="6">
    <source>
        <dbReference type="Pfam" id="PF04542"/>
    </source>
</evidence>
<proteinExistence type="inferred from homology"/>
<dbReference type="InterPro" id="IPR013325">
    <property type="entry name" value="RNA_pol_sigma_r2"/>
</dbReference>
<evidence type="ECO:0000256" key="3">
    <source>
        <dbReference type="ARBA" id="ARBA00023082"/>
    </source>
</evidence>
<dbReference type="AlphaFoldDB" id="F0SC67"/>
<dbReference type="Gene3D" id="1.10.1740.10">
    <property type="match status" value="1"/>
</dbReference>
<dbReference type="Gene3D" id="1.10.10.10">
    <property type="entry name" value="Winged helix-like DNA-binding domain superfamily/Winged helix DNA-binding domain"/>
    <property type="match status" value="1"/>
</dbReference>
<dbReference type="InterPro" id="IPR013324">
    <property type="entry name" value="RNA_pol_sigma_r3/r4-like"/>
</dbReference>
<dbReference type="PANTHER" id="PTHR43133:SF46">
    <property type="entry name" value="RNA POLYMERASE SIGMA-70 FACTOR ECF SUBFAMILY"/>
    <property type="match status" value="1"/>
</dbReference>
<accession>F0SC67</accession>
<dbReference type="GO" id="GO:0016987">
    <property type="term" value="F:sigma factor activity"/>
    <property type="evidence" value="ECO:0007669"/>
    <property type="project" value="UniProtKB-KW"/>
</dbReference>
<dbReference type="EMBL" id="CP002545">
    <property type="protein sequence ID" value="ADY50652.1"/>
    <property type="molecule type" value="Genomic_DNA"/>
</dbReference>
<keyword evidence="3" id="KW-0731">Sigma factor</keyword>
<dbReference type="CDD" id="cd06171">
    <property type="entry name" value="Sigma70_r4"/>
    <property type="match status" value="1"/>
</dbReference>
<evidence type="ECO:0000259" key="7">
    <source>
        <dbReference type="Pfam" id="PF08281"/>
    </source>
</evidence>
<evidence type="ECO:0000313" key="9">
    <source>
        <dbReference type="Proteomes" id="UP000000310"/>
    </source>
</evidence>
<dbReference type="NCBIfam" id="TIGR02937">
    <property type="entry name" value="sigma70-ECF"/>
    <property type="match status" value="1"/>
</dbReference>
<dbReference type="InterPro" id="IPR007627">
    <property type="entry name" value="RNA_pol_sigma70_r2"/>
</dbReference>
<keyword evidence="2" id="KW-0805">Transcription regulation</keyword>
<dbReference type="eggNOG" id="COG1595">
    <property type="taxonomic scope" value="Bacteria"/>
</dbReference>
<dbReference type="STRING" id="762903.Pedsa_0064"/>
<gene>
    <name evidence="8" type="ordered locus">Pedsa_0064</name>
</gene>
<dbReference type="InterPro" id="IPR014327">
    <property type="entry name" value="RNA_pol_sigma70_bacteroid"/>
</dbReference>
<dbReference type="GO" id="GO:0006352">
    <property type="term" value="P:DNA-templated transcription initiation"/>
    <property type="evidence" value="ECO:0007669"/>
    <property type="project" value="InterPro"/>
</dbReference>
<comment type="similarity">
    <text evidence="1">Belongs to the sigma-70 factor family. ECF subfamily.</text>
</comment>
<sequence>MDILGTFLGDKELNDQSTDVKGLFDKFYDRLVYFSFQIIKDQEYAEDVVQEAFVKLLNNKDILINSEPVLKSYLYNSVKNLSLNVLRRGKVAERYMQLTKTDDEPTTAPIVEAIISAEVFSQIHRALDELPEHYKQISFLSFFEGKKNQEVADELGMSINTLKKQKQKAIQMLRLKLTSFLSLILALFIFL</sequence>
<dbReference type="InterPro" id="IPR039425">
    <property type="entry name" value="RNA_pol_sigma-70-like"/>
</dbReference>
<feature type="domain" description="RNA polymerase sigma-70 region 2" evidence="6">
    <location>
        <begin position="23"/>
        <end position="89"/>
    </location>
</feature>